<gene>
    <name evidence="1" type="ORF">SAMN05216325_103199</name>
</gene>
<evidence type="ECO:0000313" key="2">
    <source>
        <dbReference type="Proteomes" id="UP000199459"/>
    </source>
</evidence>
<proteinExistence type="predicted"/>
<organism evidence="1 2">
    <name type="scientific">Nitrosomonas marina</name>
    <dbReference type="NCBI Taxonomy" id="917"/>
    <lineage>
        <taxon>Bacteria</taxon>
        <taxon>Pseudomonadati</taxon>
        <taxon>Pseudomonadota</taxon>
        <taxon>Betaproteobacteria</taxon>
        <taxon>Nitrosomonadales</taxon>
        <taxon>Nitrosomonadaceae</taxon>
        <taxon>Nitrosomonas</taxon>
    </lineage>
</organism>
<dbReference type="Proteomes" id="UP000199459">
    <property type="component" value="Unassembled WGS sequence"/>
</dbReference>
<dbReference type="EMBL" id="FOCP01000003">
    <property type="protein sequence ID" value="SEM88066.1"/>
    <property type="molecule type" value="Genomic_DNA"/>
</dbReference>
<dbReference type="AlphaFoldDB" id="A0A1H8BZ52"/>
<name>A0A1H8BZ52_9PROT</name>
<sequence length="72" mass="8263">MNFQMSIDLHGKAALGNAVHFDTTVQEKNIPYPTDSMFAIRIINCLNRIVKARSISQRRTFVKEVKSLRLDI</sequence>
<evidence type="ECO:0000313" key="1">
    <source>
        <dbReference type="EMBL" id="SEM88066.1"/>
    </source>
</evidence>
<accession>A0A1H8BZ52</accession>
<protein>
    <submittedName>
        <fullName evidence="1">Uncharacterized protein</fullName>
    </submittedName>
</protein>
<reference evidence="1 2" key="1">
    <citation type="submission" date="2016-10" db="EMBL/GenBank/DDBJ databases">
        <authorList>
            <person name="de Groot N.N."/>
        </authorList>
    </citation>
    <scope>NUCLEOTIDE SEQUENCE [LARGE SCALE GENOMIC DNA]</scope>
    <source>
        <strain evidence="1 2">Nm22</strain>
    </source>
</reference>